<dbReference type="Pfam" id="PF13669">
    <property type="entry name" value="Glyoxalase_4"/>
    <property type="match status" value="1"/>
</dbReference>
<dbReference type="SUPFAM" id="SSF54593">
    <property type="entry name" value="Glyoxalase/Bleomycin resistance protein/Dihydroxybiphenyl dioxygenase"/>
    <property type="match status" value="1"/>
</dbReference>
<proteinExistence type="predicted"/>
<evidence type="ECO:0008006" key="2">
    <source>
        <dbReference type="Google" id="ProtNLM"/>
    </source>
</evidence>
<organism evidence="1">
    <name type="scientific">uncultured Thermomicrobiales bacterium</name>
    <dbReference type="NCBI Taxonomy" id="1645740"/>
    <lineage>
        <taxon>Bacteria</taxon>
        <taxon>Pseudomonadati</taxon>
        <taxon>Thermomicrobiota</taxon>
        <taxon>Thermomicrobia</taxon>
        <taxon>Thermomicrobiales</taxon>
        <taxon>environmental samples</taxon>
    </lineage>
</organism>
<accession>A0A6J4V252</accession>
<reference evidence="1" key="1">
    <citation type="submission" date="2020-02" db="EMBL/GenBank/DDBJ databases">
        <authorList>
            <person name="Meier V. D."/>
        </authorList>
    </citation>
    <scope>NUCLEOTIDE SEQUENCE</scope>
    <source>
        <strain evidence="1">AVDCRST_MAG88</strain>
    </source>
</reference>
<sequence>MIAGGVADPFLGEVVEIAIVTRDHERTMAGLWRLGIGPWRVYTFSPENTTDQTYRGEPSPFTLKVCFARSGDLVWELMEPVSGPTIFAEFLERHGEGIHHVAYDCNNIPFEQRLAGFARRGFPLVQSGSWLGRNHFAFFETEGATTTCLETYVFPDDWEEPEPERWYPPQT</sequence>
<name>A0A6J4V252_9BACT</name>
<gene>
    <name evidence="1" type="ORF">AVDCRST_MAG88-1971</name>
</gene>
<dbReference type="Gene3D" id="3.10.180.10">
    <property type="entry name" value="2,3-Dihydroxybiphenyl 1,2-Dioxygenase, domain 1"/>
    <property type="match status" value="1"/>
</dbReference>
<evidence type="ECO:0000313" key="1">
    <source>
        <dbReference type="EMBL" id="CAA9566833.1"/>
    </source>
</evidence>
<dbReference type="EMBL" id="CADCWM010000530">
    <property type="protein sequence ID" value="CAA9566833.1"/>
    <property type="molecule type" value="Genomic_DNA"/>
</dbReference>
<dbReference type="AlphaFoldDB" id="A0A6J4V252"/>
<protein>
    <recommendedName>
        <fullName evidence="2">Methylmalonyl-CoA epimerase</fullName>
    </recommendedName>
</protein>
<dbReference type="InterPro" id="IPR029068">
    <property type="entry name" value="Glyas_Bleomycin-R_OHBP_Dase"/>
</dbReference>